<feature type="transmembrane region" description="Helical" evidence="5">
    <location>
        <begin position="47"/>
        <end position="69"/>
    </location>
</feature>
<comment type="subcellular location">
    <subcellularLocation>
        <location evidence="1">Membrane</location>
        <topology evidence="1">Multi-pass membrane protein</topology>
    </subcellularLocation>
</comment>
<feature type="transmembrane region" description="Helical" evidence="5">
    <location>
        <begin position="122"/>
        <end position="150"/>
    </location>
</feature>
<dbReference type="SUPFAM" id="SSF81324">
    <property type="entry name" value="Voltage-gated potassium channels"/>
    <property type="match status" value="1"/>
</dbReference>
<keyword evidence="4 5" id="KW-0472">Membrane</keyword>
<evidence type="ECO:0000259" key="6">
    <source>
        <dbReference type="Pfam" id="PF00520"/>
    </source>
</evidence>
<evidence type="ECO:0000256" key="2">
    <source>
        <dbReference type="ARBA" id="ARBA00022692"/>
    </source>
</evidence>
<feature type="transmembrane region" description="Helical" evidence="5">
    <location>
        <begin position="196"/>
        <end position="221"/>
    </location>
</feature>
<dbReference type="RefSeq" id="WP_251933461.1">
    <property type="nucleotide sequence ID" value="NZ_CP098747.1"/>
</dbReference>
<dbReference type="EMBL" id="CP098747">
    <property type="protein sequence ID" value="USG60580.1"/>
    <property type="molecule type" value="Genomic_DNA"/>
</dbReference>
<accession>A0ABY4W4C4</accession>
<keyword evidence="3 5" id="KW-1133">Transmembrane helix</keyword>
<feature type="transmembrane region" description="Helical" evidence="5">
    <location>
        <begin position="20"/>
        <end position="40"/>
    </location>
</feature>
<dbReference type="InterPro" id="IPR043203">
    <property type="entry name" value="VGCC_Ca_Na"/>
</dbReference>
<name>A0ABY4W4C4_9PROT</name>
<dbReference type="Proteomes" id="UP001056291">
    <property type="component" value="Chromosome"/>
</dbReference>
<evidence type="ECO:0000256" key="4">
    <source>
        <dbReference type="ARBA" id="ARBA00023136"/>
    </source>
</evidence>
<sequence>MLTLRLKLQQVLARPAFEKFILTLIALNAVTLGMETSNAIMAQTGNLLLYVDKIILAVFVLELVARMVADFRGFWKDPWRIFDFVIVSIALIPASGALAVLRAFRILRVLRLVSSVQAMRRVVSGLLSALPGMGSILLLLGLIFYVFAVISTKLFAASFPEWFGSIGESSYTLFQIMTLESWSMGIVRPVMAEFPYAWMLFVPFIIATAFTVLNLFIGVIVDAMQSEHAIEAHAERDAMKHETGLILKEVRELRAELALMKAKTPAG</sequence>
<dbReference type="InterPro" id="IPR005821">
    <property type="entry name" value="Ion_trans_dom"/>
</dbReference>
<evidence type="ECO:0000256" key="5">
    <source>
        <dbReference type="SAM" id="Phobius"/>
    </source>
</evidence>
<dbReference type="Pfam" id="PF00520">
    <property type="entry name" value="Ion_trans"/>
    <property type="match status" value="1"/>
</dbReference>
<dbReference type="Gene3D" id="1.10.287.70">
    <property type="match status" value="1"/>
</dbReference>
<protein>
    <submittedName>
        <fullName evidence="7">Ion transporter</fullName>
    </submittedName>
</protein>
<evidence type="ECO:0000313" key="7">
    <source>
        <dbReference type="EMBL" id="USG60580.1"/>
    </source>
</evidence>
<reference evidence="7" key="1">
    <citation type="submission" date="2022-06" db="EMBL/GenBank/DDBJ databases">
        <title>Sneathiella actinostolidae sp. nov., isolated from a sea anemonein the Western Pacific Ocean.</title>
        <authorList>
            <person name="Wei M.J."/>
        </authorList>
    </citation>
    <scope>NUCLEOTIDE SEQUENCE</scope>
    <source>
        <strain evidence="7">PHK-P5</strain>
    </source>
</reference>
<feature type="transmembrane region" description="Helical" evidence="5">
    <location>
        <begin position="81"/>
        <end position="101"/>
    </location>
</feature>
<evidence type="ECO:0000256" key="1">
    <source>
        <dbReference type="ARBA" id="ARBA00004141"/>
    </source>
</evidence>
<dbReference type="Gene3D" id="1.20.120.350">
    <property type="entry name" value="Voltage-gated potassium channels. Chain C"/>
    <property type="match status" value="1"/>
</dbReference>
<organism evidence="7 8">
    <name type="scientific">Sneathiella marina</name>
    <dbReference type="NCBI Taxonomy" id="2950108"/>
    <lineage>
        <taxon>Bacteria</taxon>
        <taxon>Pseudomonadati</taxon>
        <taxon>Pseudomonadota</taxon>
        <taxon>Alphaproteobacteria</taxon>
        <taxon>Sneathiellales</taxon>
        <taxon>Sneathiellaceae</taxon>
        <taxon>Sneathiella</taxon>
    </lineage>
</organism>
<keyword evidence="8" id="KW-1185">Reference proteome</keyword>
<keyword evidence="2 5" id="KW-0812">Transmembrane</keyword>
<dbReference type="PANTHER" id="PTHR10037:SF62">
    <property type="entry name" value="SODIUM CHANNEL PROTEIN 60E"/>
    <property type="match status" value="1"/>
</dbReference>
<evidence type="ECO:0000256" key="3">
    <source>
        <dbReference type="ARBA" id="ARBA00022989"/>
    </source>
</evidence>
<evidence type="ECO:0000313" key="8">
    <source>
        <dbReference type="Proteomes" id="UP001056291"/>
    </source>
</evidence>
<dbReference type="InterPro" id="IPR027359">
    <property type="entry name" value="Volt_channel_dom_sf"/>
</dbReference>
<dbReference type="PANTHER" id="PTHR10037">
    <property type="entry name" value="VOLTAGE-GATED CATION CHANNEL CALCIUM AND SODIUM"/>
    <property type="match status" value="1"/>
</dbReference>
<proteinExistence type="predicted"/>
<feature type="domain" description="Ion transport" evidence="6">
    <location>
        <begin position="15"/>
        <end position="227"/>
    </location>
</feature>
<gene>
    <name evidence="7" type="ORF">NBZ79_15545</name>
</gene>